<dbReference type="InterPro" id="IPR050250">
    <property type="entry name" value="Macrolide_Exporter_MacB"/>
</dbReference>
<dbReference type="EMBL" id="JBHSNG010000006">
    <property type="protein sequence ID" value="MFC5581105.1"/>
    <property type="molecule type" value="Genomic_DNA"/>
</dbReference>
<evidence type="ECO:0000259" key="8">
    <source>
        <dbReference type="Pfam" id="PF02687"/>
    </source>
</evidence>
<keyword evidence="3 7" id="KW-0812">Transmembrane</keyword>
<feature type="domain" description="ABC3 transporter permease C-terminal" evidence="8">
    <location>
        <begin position="289"/>
        <end position="399"/>
    </location>
</feature>
<reference evidence="11" key="1">
    <citation type="journal article" date="2019" name="Int. J. Syst. Evol. Microbiol.">
        <title>The Global Catalogue of Microorganisms (GCM) 10K type strain sequencing project: providing services to taxonomists for standard genome sequencing and annotation.</title>
        <authorList>
            <consortium name="The Broad Institute Genomics Platform"/>
            <consortium name="The Broad Institute Genome Sequencing Center for Infectious Disease"/>
            <person name="Wu L."/>
            <person name="Ma J."/>
        </authorList>
    </citation>
    <scope>NUCLEOTIDE SEQUENCE [LARGE SCALE GENOMIC DNA]</scope>
    <source>
        <strain evidence="11">CGMCC 1.13587</strain>
    </source>
</reference>
<feature type="transmembrane region" description="Helical" evidence="7">
    <location>
        <begin position="15"/>
        <end position="38"/>
    </location>
</feature>
<feature type="transmembrane region" description="Helical" evidence="7">
    <location>
        <begin position="330"/>
        <end position="357"/>
    </location>
</feature>
<comment type="subcellular location">
    <subcellularLocation>
        <location evidence="1">Cell membrane</location>
        <topology evidence="1">Multi-pass membrane protein</topology>
    </subcellularLocation>
</comment>
<comment type="similarity">
    <text evidence="6">Belongs to the ABC-4 integral membrane protein family.</text>
</comment>
<feature type="domain" description="MacB-like periplasmic core" evidence="9">
    <location>
        <begin position="17"/>
        <end position="204"/>
    </location>
</feature>
<keyword evidence="2" id="KW-1003">Cell membrane</keyword>
<evidence type="ECO:0000256" key="2">
    <source>
        <dbReference type="ARBA" id="ARBA00022475"/>
    </source>
</evidence>
<dbReference type="InterPro" id="IPR003838">
    <property type="entry name" value="ABC3_permease_C"/>
</dbReference>
<accession>A0ABW0SXX8</accession>
<proteinExistence type="inferred from homology"/>
<evidence type="ECO:0000256" key="1">
    <source>
        <dbReference type="ARBA" id="ARBA00004651"/>
    </source>
</evidence>
<keyword evidence="4 7" id="KW-1133">Transmembrane helix</keyword>
<dbReference type="InterPro" id="IPR025857">
    <property type="entry name" value="MacB_PCD"/>
</dbReference>
<keyword evidence="5 7" id="KW-0472">Membrane</keyword>
<protein>
    <submittedName>
        <fullName evidence="10">ABC transporter permease</fullName>
    </submittedName>
</protein>
<evidence type="ECO:0000256" key="5">
    <source>
        <dbReference type="ARBA" id="ARBA00023136"/>
    </source>
</evidence>
<feature type="transmembrane region" description="Helical" evidence="7">
    <location>
        <begin position="282"/>
        <end position="310"/>
    </location>
</feature>
<keyword evidence="11" id="KW-1185">Reference proteome</keyword>
<evidence type="ECO:0000313" key="11">
    <source>
        <dbReference type="Proteomes" id="UP001596111"/>
    </source>
</evidence>
<dbReference type="RefSeq" id="WP_377326216.1">
    <property type="nucleotide sequence ID" value="NZ_JBHSNG010000006.1"/>
</dbReference>
<evidence type="ECO:0000256" key="7">
    <source>
        <dbReference type="SAM" id="Phobius"/>
    </source>
</evidence>
<evidence type="ECO:0000256" key="4">
    <source>
        <dbReference type="ARBA" id="ARBA00022989"/>
    </source>
</evidence>
<dbReference type="Pfam" id="PF02687">
    <property type="entry name" value="FtsX"/>
    <property type="match status" value="1"/>
</dbReference>
<name>A0ABW0SXX8_9GAMM</name>
<evidence type="ECO:0000256" key="6">
    <source>
        <dbReference type="ARBA" id="ARBA00038076"/>
    </source>
</evidence>
<dbReference type="PANTHER" id="PTHR30572:SF4">
    <property type="entry name" value="ABC TRANSPORTER PERMEASE YTRF"/>
    <property type="match status" value="1"/>
</dbReference>
<evidence type="ECO:0000256" key="3">
    <source>
        <dbReference type="ARBA" id="ARBA00022692"/>
    </source>
</evidence>
<dbReference type="PANTHER" id="PTHR30572">
    <property type="entry name" value="MEMBRANE COMPONENT OF TRANSPORTER-RELATED"/>
    <property type="match status" value="1"/>
</dbReference>
<organism evidence="10 11">
    <name type="scientific">Rhodanobacter terrae</name>
    <dbReference type="NCBI Taxonomy" id="418647"/>
    <lineage>
        <taxon>Bacteria</taxon>
        <taxon>Pseudomonadati</taxon>
        <taxon>Pseudomonadota</taxon>
        <taxon>Gammaproteobacteria</taxon>
        <taxon>Lysobacterales</taxon>
        <taxon>Rhodanobacteraceae</taxon>
        <taxon>Rhodanobacter</taxon>
    </lineage>
</organism>
<sequence length="408" mass="44328">MNVYPILVALRRHKAATLLIVLQIALTLAIVANAFFIIGHTIERMSRPTGLEEGGLIWILQKLPAPSGGDDAAKIETLDALQRTDLETLRNLPDVQNVAASTSIPLLQGDDAGDISRDADRKGKIVRAAYYYGDEHLRATFGLHLIAGRDFSASEIRHGQGGPGSPVVIVSKPVADQLFPGSNALGQTVYQDGKPAKIVGIVQRLQTPTWADSTWAFNSVIEPLRDDVLWAGYVARARVGRTTEAIREIHKALFAVNPMRHMPTGIHSFSEMRAKAYGQERGIALLMSIICVILLSVTAAGIVGLTSFWVSQRTRQIGVRRALGARKIDILHYFLIENLLIAGGGAVVGALFAFGLNEWLMRHYEMMHLPLFYVAIGVIAMLVLGQVAVLVPARRASNVAPVVATRSV</sequence>
<dbReference type="Proteomes" id="UP001596111">
    <property type="component" value="Unassembled WGS sequence"/>
</dbReference>
<gene>
    <name evidence="10" type="ORF">ACFPPB_08285</name>
</gene>
<dbReference type="Pfam" id="PF12704">
    <property type="entry name" value="MacB_PCD"/>
    <property type="match status" value="1"/>
</dbReference>
<feature type="transmembrane region" description="Helical" evidence="7">
    <location>
        <begin position="369"/>
        <end position="391"/>
    </location>
</feature>
<comment type="caution">
    <text evidence="10">The sequence shown here is derived from an EMBL/GenBank/DDBJ whole genome shotgun (WGS) entry which is preliminary data.</text>
</comment>
<evidence type="ECO:0000313" key="10">
    <source>
        <dbReference type="EMBL" id="MFC5581105.1"/>
    </source>
</evidence>
<evidence type="ECO:0000259" key="9">
    <source>
        <dbReference type="Pfam" id="PF12704"/>
    </source>
</evidence>